<dbReference type="GO" id="GO:0046274">
    <property type="term" value="P:lignin catabolic process"/>
    <property type="evidence" value="ECO:0007669"/>
    <property type="project" value="UniProtKB-KW"/>
</dbReference>
<comment type="catalytic activity">
    <reaction evidence="6">
        <text>a 4-O-methyl-alpha-D-glucuronosyl ester derivative + H2O = 4-O-methyl-alpha-D-glucuronate derivative + an alcohol + H(+)</text>
        <dbReference type="Rhea" id="RHEA:67452"/>
        <dbReference type="ChEBI" id="CHEBI:15377"/>
        <dbReference type="ChEBI" id="CHEBI:15378"/>
        <dbReference type="ChEBI" id="CHEBI:30879"/>
        <dbReference type="ChEBI" id="CHEBI:171667"/>
        <dbReference type="ChEBI" id="CHEBI:171668"/>
        <dbReference type="EC" id="3.1.1.117"/>
    </reaction>
    <physiologicalReaction direction="left-to-right" evidence="6">
        <dbReference type="Rhea" id="RHEA:67453"/>
    </physiologicalReaction>
</comment>
<keyword evidence="4" id="KW-0378">Hydrolase</keyword>
<dbReference type="Proteomes" id="UP000799764">
    <property type="component" value="Unassembled WGS sequence"/>
</dbReference>
<keyword evidence="5" id="KW-0439">Lignin degradation</keyword>
<reference evidence="9" key="1">
    <citation type="journal article" date="2020" name="Stud. Mycol.">
        <title>101 Dothideomycetes genomes: a test case for predicting lifestyles and emergence of pathogens.</title>
        <authorList>
            <person name="Haridas S."/>
            <person name="Albert R."/>
            <person name="Binder M."/>
            <person name="Bloem J."/>
            <person name="Labutti K."/>
            <person name="Salamov A."/>
            <person name="Andreopoulos B."/>
            <person name="Baker S."/>
            <person name="Barry K."/>
            <person name="Bills G."/>
            <person name="Bluhm B."/>
            <person name="Cannon C."/>
            <person name="Castanera R."/>
            <person name="Culley D."/>
            <person name="Daum C."/>
            <person name="Ezra D."/>
            <person name="Gonzalez J."/>
            <person name="Henrissat B."/>
            <person name="Kuo A."/>
            <person name="Liang C."/>
            <person name="Lipzen A."/>
            <person name="Lutzoni F."/>
            <person name="Magnuson J."/>
            <person name="Mondo S."/>
            <person name="Nolan M."/>
            <person name="Ohm R."/>
            <person name="Pangilinan J."/>
            <person name="Park H.-J."/>
            <person name="Ramirez L."/>
            <person name="Alfaro M."/>
            <person name="Sun H."/>
            <person name="Tritt A."/>
            <person name="Yoshinaga Y."/>
            <person name="Zwiers L.-H."/>
            <person name="Turgeon B."/>
            <person name="Goodwin S."/>
            <person name="Spatafora J."/>
            <person name="Crous P."/>
            <person name="Grigoriev I."/>
        </authorList>
    </citation>
    <scope>NUCLEOTIDE SEQUENCE</scope>
    <source>
        <strain evidence="9">CBS 690.94</strain>
    </source>
</reference>
<evidence type="ECO:0000259" key="8">
    <source>
        <dbReference type="Pfam" id="PF22244"/>
    </source>
</evidence>
<evidence type="ECO:0000313" key="9">
    <source>
        <dbReference type="EMBL" id="KAF2446380.1"/>
    </source>
</evidence>
<evidence type="ECO:0000313" key="10">
    <source>
        <dbReference type="Proteomes" id="UP000799764"/>
    </source>
</evidence>
<evidence type="ECO:0000256" key="6">
    <source>
        <dbReference type="ARBA" id="ARBA00024511"/>
    </source>
</evidence>
<name>A0A9P4PJT0_9PLEO</name>
<dbReference type="EC" id="3.1.1.117" evidence="7"/>
<dbReference type="Pfam" id="PF22244">
    <property type="entry name" value="GCE_fung"/>
    <property type="match status" value="1"/>
</dbReference>
<organism evidence="9 10">
    <name type="scientific">Karstenula rhodostoma CBS 690.94</name>
    <dbReference type="NCBI Taxonomy" id="1392251"/>
    <lineage>
        <taxon>Eukaryota</taxon>
        <taxon>Fungi</taxon>
        <taxon>Dikarya</taxon>
        <taxon>Ascomycota</taxon>
        <taxon>Pezizomycotina</taxon>
        <taxon>Dothideomycetes</taxon>
        <taxon>Pleosporomycetidae</taxon>
        <taxon>Pleosporales</taxon>
        <taxon>Massarineae</taxon>
        <taxon>Didymosphaeriaceae</taxon>
        <taxon>Karstenula</taxon>
    </lineage>
</organism>
<dbReference type="InterPro" id="IPR054579">
    <property type="entry name" value="GCE-like_dom"/>
</dbReference>
<evidence type="ECO:0000256" key="4">
    <source>
        <dbReference type="ARBA" id="ARBA00022801"/>
    </source>
</evidence>
<comment type="similarity">
    <text evidence="1">Belongs to the carbohydrate esterase 15 (CE15) family.</text>
</comment>
<evidence type="ECO:0000256" key="7">
    <source>
        <dbReference type="ARBA" id="ARBA00026105"/>
    </source>
</evidence>
<dbReference type="InterPro" id="IPR029058">
    <property type="entry name" value="AB_hydrolase_fold"/>
</dbReference>
<evidence type="ECO:0000256" key="1">
    <source>
        <dbReference type="ARBA" id="ARBA00010092"/>
    </source>
</evidence>
<dbReference type="EMBL" id="MU001498">
    <property type="protein sequence ID" value="KAF2446380.1"/>
    <property type="molecule type" value="Genomic_DNA"/>
</dbReference>
<protein>
    <recommendedName>
        <fullName evidence="7">(4-O-methyl)-D-glucuronate--lignin esterase</fullName>
        <ecNumber evidence="7">3.1.1.117</ecNumber>
    </recommendedName>
</protein>
<keyword evidence="10" id="KW-1185">Reference proteome</keyword>
<comment type="caution">
    <text evidence="9">The sequence shown here is derived from an EMBL/GenBank/DDBJ whole genome shotgun (WGS) entry which is preliminary data.</text>
</comment>
<proteinExistence type="inferred from homology"/>
<dbReference type="GO" id="GO:0052689">
    <property type="term" value="F:carboxylic ester hydrolase activity"/>
    <property type="evidence" value="ECO:0007669"/>
    <property type="project" value="UniProtKB-KW"/>
</dbReference>
<evidence type="ECO:0000256" key="2">
    <source>
        <dbReference type="ARBA" id="ARBA00022487"/>
    </source>
</evidence>
<gene>
    <name evidence="9" type="ORF">P171DRAFT_471916</name>
</gene>
<feature type="domain" description="4-O-methyl-glucuronoyl methylesterase-like" evidence="8">
    <location>
        <begin position="154"/>
        <end position="380"/>
    </location>
</feature>
<keyword evidence="2" id="KW-0719">Serine esterase</keyword>
<keyword evidence="3" id="KW-0732">Signal</keyword>
<dbReference type="OrthoDB" id="3781271at2759"/>
<accession>A0A9P4PJT0</accession>
<dbReference type="AlphaFoldDB" id="A0A9P4PJT0"/>
<sequence length="444" mass="46681">MTACLQRDCVGYDAQGCMSENTASHWGNGVPVMSCLVHFAIVWRKWHILYSRINPPTMKYSIVLPLLATTVLAAPLEAPQDSCKVPTSFPTTANAKLPNPFKFFDGTDVKTKADFECKNKEVLAAIQAQELGTFPPKPSTFSATYSGGTLSFTAGEGGKSISFSVSIKGNSGSSVPAIIAYGGASIPVPAGVATITFNNDQLGQQSGGSSRGKGKFYDLYGSGHSAGALTAWAWGVDRVIDALEATTGHNIDPKRLGVTGCSRNGKGAFVAAALVKRIALGIPQESGSGGAACWRISDSEKAKGKNIQTSSQIVGENVWFSPAFNAFSTKASTLSTDHHQLAGLVAPRGLIVIENEIDWLGPVSTTACMKAGRLIYKALGVPDNMGFTGSGNHNHCSFPSNQQSDLTAFINKFLLNTSGNTANIEKGPAADVASYIDWTAPTLT</sequence>
<evidence type="ECO:0000256" key="3">
    <source>
        <dbReference type="ARBA" id="ARBA00022729"/>
    </source>
</evidence>
<evidence type="ECO:0000256" key="5">
    <source>
        <dbReference type="ARBA" id="ARBA00023185"/>
    </source>
</evidence>
<dbReference type="SUPFAM" id="SSF53474">
    <property type="entry name" value="alpha/beta-Hydrolases"/>
    <property type="match status" value="1"/>
</dbReference>
<dbReference type="Gene3D" id="3.40.50.1820">
    <property type="entry name" value="alpha/beta hydrolase"/>
    <property type="match status" value="1"/>
</dbReference>